<dbReference type="GO" id="GO:0061630">
    <property type="term" value="F:ubiquitin protein ligase activity"/>
    <property type="evidence" value="ECO:0007669"/>
    <property type="project" value="UniProtKB-EC"/>
</dbReference>
<organism evidence="12 13">
    <name type="scientific">Mucor plumbeus</name>
    <dbReference type="NCBI Taxonomy" id="97098"/>
    <lineage>
        <taxon>Eukaryota</taxon>
        <taxon>Fungi</taxon>
        <taxon>Fungi incertae sedis</taxon>
        <taxon>Mucoromycota</taxon>
        <taxon>Mucoromycotina</taxon>
        <taxon>Mucoromycetes</taxon>
        <taxon>Mucorales</taxon>
        <taxon>Mucorineae</taxon>
        <taxon>Mucoraceae</taxon>
        <taxon>Mucor</taxon>
    </lineage>
</organism>
<dbReference type="Gene3D" id="3.30.40.10">
    <property type="entry name" value="Zinc/RING finger domain, C3HC4 (zinc finger)"/>
    <property type="match status" value="1"/>
</dbReference>
<dbReference type="Proteomes" id="UP000650833">
    <property type="component" value="Unassembled WGS sequence"/>
</dbReference>
<accession>A0A8H7RNE7</accession>
<sequence>MYESEDSSVASSSFGDQDEMEHFMNRCSICFDAQLDLCLEYCRDQYCLDCFQKYIVEVVKSSWGLSVTPIRCPVCTEHIPKHEWTQYVPRKIVETYDKFNTPYRSYTRACPHCEIEMTPCIYNINRNQLMQSNSRLFCDIMESMLYSCHKGESHKNHTDHIAVKRWITIYKRQDWSDSKLLTLYKSIMHDVLIFEENHINQTPKRFAHNISQEFINNFCVKPEVWKQLQFAHISNFTEMSCTGCHSSICLHCGYDAHENLSCEENMKLIISDKSIRKDVKETVEWKLINSRRCPNCSIMINRDEGCNKVDCSYCGFCFCWACRSSWADGCGFYRCSNVTNEVTIITNSPLATSTNNEEKTEIGVPNMKNIQARLVTHHQQNQQEDRMEID</sequence>
<evidence type="ECO:0000256" key="9">
    <source>
        <dbReference type="PROSITE-ProRule" id="PRU00175"/>
    </source>
</evidence>
<keyword evidence="6 9" id="KW-0863">Zinc-finger</keyword>
<keyword evidence="7" id="KW-0833">Ubl conjugation pathway</keyword>
<evidence type="ECO:0000256" key="7">
    <source>
        <dbReference type="ARBA" id="ARBA00022786"/>
    </source>
</evidence>
<dbReference type="InterPro" id="IPR031127">
    <property type="entry name" value="E3_UB_ligase_RBR"/>
</dbReference>
<evidence type="ECO:0000313" key="13">
    <source>
        <dbReference type="Proteomes" id="UP000650833"/>
    </source>
</evidence>
<evidence type="ECO:0000259" key="11">
    <source>
        <dbReference type="PROSITE" id="PS51873"/>
    </source>
</evidence>
<evidence type="ECO:0000256" key="2">
    <source>
        <dbReference type="ARBA" id="ARBA00012251"/>
    </source>
</evidence>
<dbReference type="Pfam" id="PF01485">
    <property type="entry name" value="IBR"/>
    <property type="match status" value="1"/>
</dbReference>
<reference evidence="12" key="1">
    <citation type="submission" date="2020-12" db="EMBL/GenBank/DDBJ databases">
        <title>Metabolic potential, ecology and presence of endohyphal bacteria is reflected in genomic diversity of Mucoromycotina.</title>
        <authorList>
            <person name="Muszewska A."/>
            <person name="Okrasinska A."/>
            <person name="Steczkiewicz K."/>
            <person name="Drgas O."/>
            <person name="Orlowska M."/>
            <person name="Perlinska-Lenart U."/>
            <person name="Aleksandrzak-Piekarczyk T."/>
            <person name="Szatraj K."/>
            <person name="Zielenkiewicz U."/>
            <person name="Pilsyk S."/>
            <person name="Malc E."/>
            <person name="Mieczkowski P."/>
            <person name="Kruszewska J.S."/>
            <person name="Biernat P."/>
            <person name="Pawlowska J."/>
        </authorList>
    </citation>
    <scope>NUCLEOTIDE SEQUENCE</scope>
    <source>
        <strain evidence="12">CBS 226.32</strain>
    </source>
</reference>
<dbReference type="PROSITE" id="PS51873">
    <property type="entry name" value="TRIAD"/>
    <property type="match status" value="1"/>
</dbReference>
<dbReference type="EMBL" id="JAEPRC010000034">
    <property type="protein sequence ID" value="KAG2213660.1"/>
    <property type="molecule type" value="Genomic_DNA"/>
</dbReference>
<evidence type="ECO:0000256" key="5">
    <source>
        <dbReference type="ARBA" id="ARBA00022737"/>
    </source>
</evidence>
<evidence type="ECO:0000313" key="12">
    <source>
        <dbReference type="EMBL" id="KAG2213660.1"/>
    </source>
</evidence>
<keyword evidence="3" id="KW-0808">Transferase</keyword>
<name>A0A8H7RNE7_9FUNG</name>
<evidence type="ECO:0000256" key="3">
    <source>
        <dbReference type="ARBA" id="ARBA00022679"/>
    </source>
</evidence>
<protein>
    <recommendedName>
        <fullName evidence="2">RBR-type E3 ubiquitin transferase</fullName>
        <ecNumber evidence="2">2.3.2.31</ecNumber>
    </recommendedName>
</protein>
<evidence type="ECO:0000259" key="10">
    <source>
        <dbReference type="PROSITE" id="PS50089"/>
    </source>
</evidence>
<feature type="domain" description="RING-type" evidence="11">
    <location>
        <begin position="23"/>
        <end position="339"/>
    </location>
</feature>
<keyword evidence="4" id="KW-0479">Metal-binding</keyword>
<dbReference type="GO" id="GO:0008270">
    <property type="term" value="F:zinc ion binding"/>
    <property type="evidence" value="ECO:0007669"/>
    <property type="project" value="UniProtKB-KW"/>
</dbReference>
<evidence type="ECO:0000256" key="6">
    <source>
        <dbReference type="ARBA" id="ARBA00022771"/>
    </source>
</evidence>
<keyword evidence="5" id="KW-0677">Repeat</keyword>
<dbReference type="EC" id="2.3.2.31" evidence="2"/>
<dbReference type="OrthoDB" id="10264956at2759"/>
<evidence type="ECO:0000256" key="1">
    <source>
        <dbReference type="ARBA" id="ARBA00001798"/>
    </source>
</evidence>
<comment type="caution">
    <text evidence="12">The sequence shown here is derived from an EMBL/GenBank/DDBJ whole genome shotgun (WGS) entry which is preliminary data.</text>
</comment>
<keyword evidence="13" id="KW-1185">Reference proteome</keyword>
<dbReference type="PROSITE" id="PS50089">
    <property type="entry name" value="ZF_RING_2"/>
    <property type="match status" value="1"/>
</dbReference>
<dbReference type="InterPro" id="IPR044066">
    <property type="entry name" value="TRIAD_supradom"/>
</dbReference>
<dbReference type="InterPro" id="IPR001841">
    <property type="entry name" value="Znf_RING"/>
</dbReference>
<gene>
    <name evidence="12" type="ORF">INT46_000835</name>
</gene>
<evidence type="ECO:0000256" key="4">
    <source>
        <dbReference type="ARBA" id="ARBA00022723"/>
    </source>
</evidence>
<dbReference type="PANTHER" id="PTHR11685">
    <property type="entry name" value="RBR FAMILY RING FINGER AND IBR DOMAIN-CONTAINING"/>
    <property type="match status" value="1"/>
</dbReference>
<dbReference type="SUPFAM" id="SSF57850">
    <property type="entry name" value="RING/U-box"/>
    <property type="match status" value="2"/>
</dbReference>
<dbReference type="InterPro" id="IPR002867">
    <property type="entry name" value="IBR_dom"/>
</dbReference>
<comment type="catalytic activity">
    <reaction evidence="1">
        <text>[E2 ubiquitin-conjugating enzyme]-S-ubiquitinyl-L-cysteine + [acceptor protein]-L-lysine = [E2 ubiquitin-conjugating enzyme]-L-cysteine + [acceptor protein]-N(6)-ubiquitinyl-L-lysine.</text>
        <dbReference type="EC" id="2.3.2.31"/>
    </reaction>
</comment>
<dbReference type="InterPro" id="IPR013083">
    <property type="entry name" value="Znf_RING/FYVE/PHD"/>
</dbReference>
<feature type="domain" description="RING-type" evidence="10">
    <location>
        <begin position="27"/>
        <end position="76"/>
    </location>
</feature>
<evidence type="ECO:0000256" key="8">
    <source>
        <dbReference type="ARBA" id="ARBA00022833"/>
    </source>
</evidence>
<keyword evidence="8" id="KW-0862">Zinc</keyword>
<proteinExistence type="predicted"/>
<dbReference type="AlphaFoldDB" id="A0A8H7RNE7"/>
<dbReference type="Gene3D" id="1.20.120.1750">
    <property type="match status" value="1"/>
</dbReference>
<dbReference type="GO" id="GO:0016567">
    <property type="term" value="P:protein ubiquitination"/>
    <property type="evidence" value="ECO:0007669"/>
    <property type="project" value="InterPro"/>
</dbReference>